<proteinExistence type="predicted"/>
<dbReference type="RefSeq" id="XP_005100585.1">
    <property type="nucleotide sequence ID" value="XM_005100528.3"/>
</dbReference>
<protein>
    <submittedName>
        <fullName evidence="2 3">Uncharacterized protein LOC101849379</fullName>
    </submittedName>
</protein>
<gene>
    <name evidence="2 3 4" type="primary">LOC101849379</name>
</gene>
<accession>A0ABM1VUV8</accession>
<sequence length="501" mass="57306">MERFFRKRVHQQPSSSEMSDCNSKKIKTCSVDGTHEVEEDCAELGGPLSSSSKCWKNPGHPQFIPVYEFSEHHVSSWMPDVEPQIANQIVKCVKVCADTVVRIGTRFISKQRPDTWANGNPYPFYKRRGQRICHSGSGYVEGVHGPYAGLDNAKLCKCGGKCPQGTAQEKKYWQIIIATARHVVYDDTEARECEVVFFDDRADGSGSMTVAGGWGVKDAHTEEDRCVVEVYTHDKVLAQRLVGCCLRRREERRNMLLGDFDIKLRKVFQSTNNNSLHPLLERGLSLLEKKLENERSQKLLRDKRLHQLPRDSRFRQLLCQGTFRQMLWSDGFRELVHNDKIRPLFWNDNFKPLSSRVPLTKILQIWIFHTAMRKDDISRQLLQDGRLRRLLQGDRSLQLVKDLCEATQKLMKVSPLFQDRVAIISHPHGRMKYITLGHLGPRVSPDRPDDHFIYTVPTCRGSSGGFVLPLAFWHLLSLATAHSSALSRNRGKSAGRFSSCF</sequence>
<dbReference type="RefSeq" id="XP_035826200.1">
    <property type="nucleotide sequence ID" value="XM_035970307.1"/>
</dbReference>
<dbReference type="Proteomes" id="UP000694888">
    <property type="component" value="Unplaced"/>
</dbReference>
<organism evidence="1 4">
    <name type="scientific">Aplysia californica</name>
    <name type="common">California sea hare</name>
    <dbReference type="NCBI Taxonomy" id="6500"/>
    <lineage>
        <taxon>Eukaryota</taxon>
        <taxon>Metazoa</taxon>
        <taxon>Spiralia</taxon>
        <taxon>Lophotrochozoa</taxon>
        <taxon>Mollusca</taxon>
        <taxon>Gastropoda</taxon>
        <taxon>Heterobranchia</taxon>
        <taxon>Euthyneura</taxon>
        <taxon>Tectipleura</taxon>
        <taxon>Aplysiida</taxon>
        <taxon>Aplysioidea</taxon>
        <taxon>Aplysiidae</taxon>
        <taxon>Aplysia</taxon>
    </lineage>
</organism>
<reference evidence="2 3" key="1">
    <citation type="submission" date="2025-05" db="UniProtKB">
        <authorList>
            <consortium name="RefSeq"/>
        </authorList>
    </citation>
    <scope>IDENTIFICATION</scope>
</reference>
<dbReference type="RefSeq" id="XP_005100584.1">
    <property type="nucleotide sequence ID" value="XM_005100527.3"/>
</dbReference>
<evidence type="ECO:0000313" key="3">
    <source>
        <dbReference type="RefSeq" id="XP_005100585.1"/>
    </source>
</evidence>
<evidence type="ECO:0000313" key="4">
    <source>
        <dbReference type="RefSeq" id="XP_035826200.1"/>
    </source>
</evidence>
<keyword evidence="1" id="KW-1185">Reference proteome</keyword>
<evidence type="ECO:0000313" key="1">
    <source>
        <dbReference type="Proteomes" id="UP000694888"/>
    </source>
</evidence>
<evidence type="ECO:0000313" key="2">
    <source>
        <dbReference type="RefSeq" id="XP_005100584.1"/>
    </source>
</evidence>
<dbReference type="GeneID" id="101849379"/>
<name>A0ABM1VUV8_APLCA</name>